<evidence type="ECO:0000313" key="3">
    <source>
        <dbReference type="Proteomes" id="UP001358586"/>
    </source>
</evidence>
<name>A0ABR0NFF4_GOSAR</name>
<evidence type="ECO:0000313" key="2">
    <source>
        <dbReference type="EMBL" id="KAK5793529.1"/>
    </source>
</evidence>
<gene>
    <name evidence="2" type="ORF">PVK06_034679</name>
</gene>
<organism evidence="2 3">
    <name type="scientific">Gossypium arboreum</name>
    <name type="common">Tree cotton</name>
    <name type="synonym">Gossypium nanking</name>
    <dbReference type="NCBI Taxonomy" id="29729"/>
    <lineage>
        <taxon>Eukaryota</taxon>
        <taxon>Viridiplantae</taxon>
        <taxon>Streptophyta</taxon>
        <taxon>Embryophyta</taxon>
        <taxon>Tracheophyta</taxon>
        <taxon>Spermatophyta</taxon>
        <taxon>Magnoliopsida</taxon>
        <taxon>eudicotyledons</taxon>
        <taxon>Gunneridae</taxon>
        <taxon>Pentapetalae</taxon>
        <taxon>rosids</taxon>
        <taxon>malvids</taxon>
        <taxon>Malvales</taxon>
        <taxon>Malvaceae</taxon>
        <taxon>Malvoideae</taxon>
        <taxon>Gossypium</taxon>
    </lineage>
</organism>
<accession>A0ABR0NFF4</accession>
<comment type="caution">
    <text evidence="2">The sequence shown here is derived from an EMBL/GenBank/DDBJ whole genome shotgun (WGS) entry which is preliminary data.</text>
</comment>
<dbReference type="EMBL" id="JARKNE010000010">
    <property type="protein sequence ID" value="KAK5793529.1"/>
    <property type="molecule type" value="Genomic_DNA"/>
</dbReference>
<proteinExistence type="predicted"/>
<sequence>MANDGVTTRLQKELESLQHELSQLESQFDAKLDIKLDAHFKEFRDEIKGEIRGSGAIVIREFQLTYLQFDSTNFCGWWSKLEQFFEAKNVEEMTKRLTWEVYAQTFQEQFGSHRHLDPMNELMALK</sequence>
<feature type="coiled-coil region" evidence="1">
    <location>
        <begin position="7"/>
        <end position="34"/>
    </location>
</feature>
<keyword evidence="1" id="KW-0175">Coiled coil</keyword>
<keyword evidence="3" id="KW-1185">Reference proteome</keyword>
<evidence type="ECO:0000256" key="1">
    <source>
        <dbReference type="SAM" id="Coils"/>
    </source>
</evidence>
<dbReference type="Proteomes" id="UP001358586">
    <property type="component" value="Chromosome 10"/>
</dbReference>
<reference evidence="2 3" key="1">
    <citation type="submission" date="2023-03" db="EMBL/GenBank/DDBJ databases">
        <title>WGS of Gossypium arboreum.</title>
        <authorList>
            <person name="Yu D."/>
        </authorList>
    </citation>
    <scope>NUCLEOTIDE SEQUENCE [LARGE SCALE GENOMIC DNA]</scope>
    <source>
        <tissue evidence="2">Leaf</tissue>
    </source>
</reference>
<protein>
    <submittedName>
        <fullName evidence="2">Uncharacterized protein</fullName>
    </submittedName>
</protein>